<proteinExistence type="predicted"/>
<name>A0A2R8BYG8_9RHOB</name>
<dbReference type="EMBL" id="ONZF01000007">
    <property type="protein sequence ID" value="SPJ25173.1"/>
    <property type="molecule type" value="Genomic_DNA"/>
</dbReference>
<dbReference type="RefSeq" id="WP_108894972.1">
    <property type="nucleotide sequence ID" value="NZ_ONZF01000007.1"/>
</dbReference>
<dbReference type="Proteomes" id="UP000244912">
    <property type="component" value="Unassembled WGS sequence"/>
</dbReference>
<keyword evidence="1" id="KW-0812">Transmembrane</keyword>
<protein>
    <submittedName>
        <fullName evidence="2">Uncharacterized protein</fullName>
    </submittedName>
</protein>
<dbReference type="AlphaFoldDB" id="A0A2R8BYG8"/>
<dbReference type="OrthoDB" id="7406133at2"/>
<reference evidence="2 3" key="1">
    <citation type="submission" date="2018-03" db="EMBL/GenBank/DDBJ databases">
        <authorList>
            <person name="Keele B.F."/>
        </authorList>
    </citation>
    <scope>NUCLEOTIDE SEQUENCE [LARGE SCALE GENOMIC DNA]</scope>
    <source>
        <strain evidence="2 3">CECT 8504</strain>
    </source>
</reference>
<evidence type="ECO:0000313" key="3">
    <source>
        <dbReference type="Proteomes" id="UP000244912"/>
    </source>
</evidence>
<gene>
    <name evidence="2" type="ORF">PAA8504_03021</name>
</gene>
<keyword evidence="3" id="KW-1185">Reference proteome</keyword>
<keyword evidence="1" id="KW-1133">Transmembrane helix</keyword>
<keyword evidence="1" id="KW-0472">Membrane</keyword>
<evidence type="ECO:0000313" key="2">
    <source>
        <dbReference type="EMBL" id="SPJ25173.1"/>
    </source>
</evidence>
<accession>A0A2R8BYG8</accession>
<organism evidence="2 3">
    <name type="scientific">Palleronia abyssalis</name>
    <dbReference type="NCBI Taxonomy" id="1501240"/>
    <lineage>
        <taxon>Bacteria</taxon>
        <taxon>Pseudomonadati</taxon>
        <taxon>Pseudomonadota</taxon>
        <taxon>Alphaproteobacteria</taxon>
        <taxon>Rhodobacterales</taxon>
        <taxon>Roseobacteraceae</taxon>
        <taxon>Palleronia</taxon>
    </lineage>
</organism>
<feature type="transmembrane region" description="Helical" evidence="1">
    <location>
        <begin position="12"/>
        <end position="35"/>
    </location>
</feature>
<evidence type="ECO:0000256" key="1">
    <source>
        <dbReference type="SAM" id="Phobius"/>
    </source>
</evidence>
<sequence length="207" mass="23099">MIEFIAEHHNVISVITSSILMVIWLLYLNLFYVGIRRTRRPMIMVSRGAGKGPEARLFVSNMGAEPIYITALIADAQCGDKTITAYITQNDHIGSDSLESPDAATNEGPLGSGDYLDAGSFESMLTRIKLHAAEALDTDQIERLTLTVVAATGHSAAISAGRKMYHVIRREDEIIFHPEKVSTEQMRNWLSRRRIRKRLESELAAEL</sequence>